<feature type="region of interest" description="Disordered" evidence="1">
    <location>
        <begin position="115"/>
        <end position="155"/>
    </location>
</feature>
<keyword evidence="3" id="KW-1185">Reference proteome</keyword>
<dbReference type="AlphaFoldDB" id="A0A9P4QVC8"/>
<proteinExistence type="predicted"/>
<accession>A0A9P4QVC8</accession>
<dbReference type="Proteomes" id="UP000799444">
    <property type="component" value="Unassembled WGS sequence"/>
</dbReference>
<reference evidence="2" key="1">
    <citation type="journal article" date="2020" name="Stud. Mycol.">
        <title>101 Dothideomycetes genomes: a test case for predicting lifestyles and emergence of pathogens.</title>
        <authorList>
            <person name="Haridas S."/>
            <person name="Albert R."/>
            <person name="Binder M."/>
            <person name="Bloem J."/>
            <person name="Labutti K."/>
            <person name="Salamov A."/>
            <person name="Andreopoulos B."/>
            <person name="Baker S."/>
            <person name="Barry K."/>
            <person name="Bills G."/>
            <person name="Bluhm B."/>
            <person name="Cannon C."/>
            <person name="Castanera R."/>
            <person name="Culley D."/>
            <person name="Daum C."/>
            <person name="Ezra D."/>
            <person name="Gonzalez J."/>
            <person name="Henrissat B."/>
            <person name="Kuo A."/>
            <person name="Liang C."/>
            <person name="Lipzen A."/>
            <person name="Lutzoni F."/>
            <person name="Magnuson J."/>
            <person name="Mondo S."/>
            <person name="Nolan M."/>
            <person name="Ohm R."/>
            <person name="Pangilinan J."/>
            <person name="Park H.-J."/>
            <person name="Ramirez L."/>
            <person name="Alfaro M."/>
            <person name="Sun H."/>
            <person name="Tritt A."/>
            <person name="Yoshinaga Y."/>
            <person name="Zwiers L.-H."/>
            <person name="Turgeon B."/>
            <person name="Goodwin S."/>
            <person name="Spatafora J."/>
            <person name="Crous P."/>
            <person name="Grigoriev I."/>
        </authorList>
    </citation>
    <scope>NUCLEOTIDE SEQUENCE</scope>
    <source>
        <strain evidence="2">CBS 125425</strain>
    </source>
</reference>
<dbReference type="EMBL" id="ML996146">
    <property type="protein sequence ID" value="KAF2734583.1"/>
    <property type="molecule type" value="Genomic_DNA"/>
</dbReference>
<evidence type="ECO:0000313" key="3">
    <source>
        <dbReference type="Proteomes" id="UP000799444"/>
    </source>
</evidence>
<organism evidence="2 3">
    <name type="scientific">Polyplosphaeria fusca</name>
    <dbReference type="NCBI Taxonomy" id="682080"/>
    <lineage>
        <taxon>Eukaryota</taxon>
        <taxon>Fungi</taxon>
        <taxon>Dikarya</taxon>
        <taxon>Ascomycota</taxon>
        <taxon>Pezizomycotina</taxon>
        <taxon>Dothideomycetes</taxon>
        <taxon>Pleosporomycetidae</taxon>
        <taxon>Pleosporales</taxon>
        <taxon>Tetraplosphaeriaceae</taxon>
        <taxon>Polyplosphaeria</taxon>
    </lineage>
</organism>
<feature type="compositionally biased region" description="Polar residues" evidence="1">
    <location>
        <begin position="131"/>
        <end position="145"/>
    </location>
</feature>
<comment type="caution">
    <text evidence="2">The sequence shown here is derived from an EMBL/GenBank/DDBJ whole genome shotgun (WGS) entry which is preliminary data.</text>
</comment>
<evidence type="ECO:0000313" key="2">
    <source>
        <dbReference type="EMBL" id="KAF2734583.1"/>
    </source>
</evidence>
<gene>
    <name evidence="2" type="ORF">EJ04DRAFT_243268</name>
</gene>
<evidence type="ECO:0000256" key="1">
    <source>
        <dbReference type="SAM" id="MobiDB-lite"/>
    </source>
</evidence>
<sequence length="304" mass="34483">MQRSCASITCNDPIRVCFDGSRGASISSSMCCIFSSTSHQHTHHVYRGLSLIKHHWTKLAFFTVLRDESRFTPQQVQDSAATAVAVVNTRPKCQIANSDMDNWLDLVVYSYSTQGSNCRNRSAGKPDTGSRGVSKQACRSTCPQPQNRPPEWGTRVGLRSLPEYEVVVEQTGGDLKRALPWGDQRDLILTLNHVLHLRDWATNTDSGLPRAIICLEEKEEGEGEGEEERRRRRSYCTVPFTAYNWCIDLTTLLLLVYSSAGFIPLAEIFFPWDSQIFLPLLPKRSLRIFGLGHFLYRREQVGRR</sequence>
<protein>
    <submittedName>
        <fullName evidence="2">Uncharacterized protein</fullName>
    </submittedName>
</protein>
<name>A0A9P4QVC8_9PLEO</name>